<name>A0A812SQC5_SYMPI</name>
<dbReference type="InterPro" id="IPR013762">
    <property type="entry name" value="Integrase-like_cat_sf"/>
</dbReference>
<dbReference type="OrthoDB" id="430469at2759"/>
<keyword evidence="1" id="KW-0233">DNA recombination</keyword>
<comment type="caution">
    <text evidence="2">The sequence shown here is derived from an EMBL/GenBank/DDBJ whole genome shotgun (WGS) entry which is preliminary data.</text>
</comment>
<evidence type="ECO:0000256" key="1">
    <source>
        <dbReference type="ARBA" id="ARBA00023172"/>
    </source>
</evidence>
<dbReference type="Proteomes" id="UP000649617">
    <property type="component" value="Unassembled WGS sequence"/>
</dbReference>
<gene>
    <name evidence="2" type="ORF">SPIL2461_LOCUS12526</name>
</gene>
<organism evidence="2 3">
    <name type="scientific">Symbiodinium pilosum</name>
    <name type="common">Dinoflagellate</name>
    <dbReference type="NCBI Taxonomy" id="2952"/>
    <lineage>
        <taxon>Eukaryota</taxon>
        <taxon>Sar</taxon>
        <taxon>Alveolata</taxon>
        <taxon>Dinophyceae</taxon>
        <taxon>Suessiales</taxon>
        <taxon>Symbiodiniaceae</taxon>
        <taxon>Symbiodinium</taxon>
    </lineage>
</organism>
<feature type="non-terminal residue" evidence="2">
    <location>
        <position position="393"/>
    </location>
</feature>
<dbReference type="GO" id="GO:0006310">
    <property type="term" value="P:DNA recombination"/>
    <property type="evidence" value="ECO:0007669"/>
    <property type="project" value="UniProtKB-KW"/>
</dbReference>
<protein>
    <recommendedName>
        <fullName evidence="4">Tyr recombinase domain-containing protein</fullName>
    </recommendedName>
</protein>
<proteinExistence type="predicted"/>
<dbReference type="EMBL" id="CAJNIZ010025860">
    <property type="protein sequence ID" value="CAE7487554.1"/>
    <property type="molecule type" value="Genomic_DNA"/>
</dbReference>
<dbReference type="Gene3D" id="1.10.443.10">
    <property type="entry name" value="Intergrase catalytic core"/>
    <property type="match status" value="1"/>
</dbReference>
<evidence type="ECO:0000313" key="3">
    <source>
        <dbReference type="Proteomes" id="UP000649617"/>
    </source>
</evidence>
<evidence type="ECO:0000313" key="2">
    <source>
        <dbReference type="EMBL" id="CAE7487554.1"/>
    </source>
</evidence>
<evidence type="ECO:0008006" key="4">
    <source>
        <dbReference type="Google" id="ProtNLM"/>
    </source>
</evidence>
<dbReference type="AlphaFoldDB" id="A0A812SQC5"/>
<dbReference type="InterPro" id="IPR011010">
    <property type="entry name" value="DNA_brk_join_enz"/>
</dbReference>
<reference evidence="2" key="1">
    <citation type="submission" date="2021-02" db="EMBL/GenBank/DDBJ databases">
        <authorList>
            <person name="Dougan E. K."/>
            <person name="Rhodes N."/>
            <person name="Thang M."/>
            <person name="Chan C."/>
        </authorList>
    </citation>
    <scope>NUCLEOTIDE SEQUENCE</scope>
</reference>
<dbReference type="SUPFAM" id="SSF56349">
    <property type="entry name" value="DNA breaking-rejoining enzymes"/>
    <property type="match status" value="1"/>
</dbReference>
<accession>A0A812SQC5</accession>
<sequence>FAVTTFRDVLAQLRAADLTHLAPRLVDQGVRNIDQMNGLLGRSIPKHTTEIRTRGRRDLRVVTSSTRGSIIGALEAAAPAVQQEAIQNLVRDQYANTTRNTRDSRWNLWTRLATSWKLPPLPITAELVQAIASSLKRGRYRSSAQVFSMARQQHVAHTGCRLSADIEQQITMSIRSIERGLGPSTLKDAFIVEDLAATTDSSTTPPPAEDHWAEYLYDCVLVTIICCWWMLRGIEVAAARFSNVWFETTAFGRLAFFTLPCHKTDTIGMCITRSRPCTCSDNLAALCPYHALDTFIRRNHRPGTDRNDEYLFYGRRGGPITHLETIEVFRKAIASTGAELTRPDPQGQLLHRFNEHVCRVSGSQFLTRLGYPLETVQLIGCWGSDAVRRYVQE</sequence>
<dbReference type="GO" id="GO:0015074">
    <property type="term" value="P:DNA integration"/>
    <property type="evidence" value="ECO:0007669"/>
    <property type="project" value="InterPro"/>
</dbReference>
<keyword evidence="3" id="KW-1185">Reference proteome</keyword>
<feature type="non-terminal residue" evidence="2">
    <location>
        <position position="1"/>
    </location>
</feature>
<dbReference type="GO" id="GO:0003677">
    <property type="term" value="F:DNA binding"/>
    <property type="evidence" value="ECO:0007669"/>
    <property type="project" value="InterPro"/>
</dbReference>